<dbReference type="InterPro" id="IPR051746">
    <property type="entry name" value="Kelch_domain_containing_8"/>
</dbReference>
<dbReference type="OrthoDB" id="6350321at2759"/>
<evidence type="ECO:0000313" key="7">
    <source>
        <dbReference type="Proteomes" id="UP001152795"/>
    </source>
</evidence>
<dbReference type="InterPro" id="IPR013083">
    <property type="entry name" value="Znf_RING/FYVE/PHD"/>
</dbReference>
<evidence type="ECO:0000256" key="4">
    <source>
        <dbReference type="ARBA" id="ARBA00022771"/>
    </source>
</evidence>
<dbReference type="InterPro" id="IPR001841">
    <property type="entry name" value="Znf_RING"/>
</dbReference>
<dbReference type="EMBL" id="CACRXK020002246">
    <property type="protein sequence ID" value="CAB3993367.1"/>
    <property type="molecule type" value="Genomic_DNA"/>
</dbReference>
<evidence type="ECO:0000256" key="1">
    <source>
        <dbReference type="ARBA" id="ARBA00022441"/>
    </source>
</evidence>
<comment type="caution">
    <text evidence="6">The sequence shown here is derived from an EMBL/GenBank/DDBJ whole genome shotgun (WGS) entry which is preliminary data.</text>
</comment>
<keyword evidence="3" id="KW-0677">Repeat</keyword>
<dbReference type="AlphaFoldDB" id="A0A6S7HBB9"/>
<name>A0A6S7HBB9_PARCT</name>
<dbReference type="InterPro" id="IPR011043">
    <property type="entry name" value="Gal_Oxase/kelch_b-propeller"/>
</dbReference>
<gene>
    <name evidence="6" type="ORF">PACLA_8A025656</name>
</gene>
<dbReference type="InterPro" id="IPR018957">
    <property type="entry name" value="Znf_C3HC4_RING-type"/>
</dbReference>
<sequence>MARSSTEVEKYGYEDYRFEKHVDENFHCSICYNVLKEPRMCRNNEHVFCLACITQHLKVNSQTCPECNEHLSVYTLCRPRLVNNYLSKLKINCDYASRGCARFICLEDLENHVASCGFAPVFCSNENCGMKINKQERDHHEIVVCEYRKMNCHDCEQIQELVGKLEGSLIDKMQRNHVEMEKVVGKLEGSLVEMNKKFIGKVEGARDDARQEIKQVKNEVEEVKEEVKCVKANVSKVNKDMDEVKAMMSQMLTKLKMPELLNNLPFPTEGVLNTPRGDILIAGGNGRSSETGKSAEIYSRERNCWFEVSPMNGRHIKASSFIYDNLLFVVGGNYSEMIETLDLNDLPLRWLEFPEELPCKSDAHQTVVCDQRIIHIGGDLYTKGRSNTISELQLTSPPIMKEFSHMSKSRYCHGAEVFEDKVLIFGGVNEHSEVLNSVLEFDPKKNECKEMPLLPYPVTRMGTARWRDRVYVLGGRDKDGQVLNDVIMYHCKTGKTSFLPSMLKRRSDCCAVVTGDRIVVMGGENEKYETLNSVECFNMRGSRWKYLPAMNEARWGAVAEALPAKGLT</sequence>
<dbReference type="SUPFAM" id="SSF57850">
    <property type="entry name" value="RING/U-box"/>
    <property type="match status" value="1"/>
</dbReference>
<dbReference type="InterPro" id="IPR006652">
    <property type="entry name" value="Kelch_1"/>
</dbReference>
<dbReference type="InterPro" id="IPR037293">
    <property type="entry name" value="Gal_Oxidase_central_sf"/>
</dbReference>
<evidence type="ECO:0000256" key="3">
    <source>
        <dbReference type="ARBA" id="ARBA00022737"/>
    </source>
</evidence>
<dbReference type="PROSITE" id="PS50145">
    <property type="entry name" value="ZF_TRAF"/>
    <property type="match status" value="1"/>
</dbReference>
<organism evidence="6 7">
    <name type="scientific">Paramuricea clavata</name>
    <name type="common">Red gorgonian</name>
    <name type="synonym">Violescent sea-whip</name>
    <dbReference type="NCBI Taxonomy" id="317549"/>
    <lineage>
        <taxon>Eukaryota</taxon>
        <taxon>Metazoa</taxon>
        <taxon>Cnidaria</taxon>
        <taxon>Anthozoa</taxon>
        <taxon>Octocorallia</taxon>
        <taxon>Malacalcyonacea</taxon>
        <taxon>Plexauridae</taxon>
        <taxon>Paramuricea</taxon>
    </lineage>
</organism>
<accession>A0A6S7HBB9</accession>
<dbReference type="SUPFAM" id="SSF50965">
    <property type="entry name" value="Galactose oxidase, central domain"/>
    <property type="match status" value="1"/>
</dbReference>
<dbReference type="SUPFAM" id="SSF117281">
    <property type="entry name" value="Kelch motif"/>
    <property type="match status" value="1"/>
</dbReference>
<keyword evidence="7" id="KW-1185">Reference proteome</keyword>
<keyword evidence="1" id="KW-0880">Kelch repeat</keyword>
<proteinExistence type="predicted"/>
<evidence type="ECO:0000256" key="2">
    <source>
        <dbReference type="ARBA" id="ARBA00022723"/>
    </source>
</evidence>
<dbReference type="SUPFAM" id="SSF49599">
    <property type="entry name" value="TRAF domain-like"/>
    <property type="match status" value="1"/>
</dbReference>
<reference evidence="6" key="1">
    <citation type="submission" date="2020-04" db="EMBL/GenBank/DDBJ databases">
        <authorList>
            <person name="Alioto T."/>
            <person name="Alioto T."/>
            <person name="Gomez Garrido J."/>
        </authorList>
    </citation>
    <scope>NUCLEOTIDE SEQUENCE</scope>
    <source>
        <strain evidence="6">A484AB</strain>
    </source>
</reference>
<evidence type="ECO:0000256" key="5">
    <source>
        <dbReference type="ARBA" id="ARBA00022833"/>
    </source>
</evidence>
<dbReference type="PANTHER" id="PTHR46260:SF3">
    <property type="entry name" value="RING-TYPE DOMAIN-CONTAINING PROTEIN"/>
    <property type="match status" value="1"/>
</dbReference>
<dbReference type="Gene3D" id="2.120.10.80">
    <property type="entry name" value="Kelch-type beta propeller"/>
    <property type="match status" value="1"/>
</dbReference>
<keyword evidence="5" id="KW-0862">Zinc</keyword>
<dbReference type="Gene3D" id="2.130.10.80">
    <property type="entry name" value="Galactose oxidase/kelch, beta-propeller"/>
    <property type="match status" value="1"/>
</dbReference>
<dbReference type="PROSITE" id="PS50089">
    <property type="entry name" value="ZF_RING_2"/>
    <property type="match status" value="1"/>
</dbReference>
<dbReference type="Pfam" id="PF24681">
    <property type="entry name" value="Kelch_KLHDC2_KLHL20_DRC7"/>
    <property type="match status" value="1"/>
</dbReference>
<dbReference type="InterPro" id="IPR015915">
    <property type="entry name" value="Kelch-typ_b-propeller"/>
</dbReference>
<dbReference type="GO" id="GO:0008270">
    <property type="term" value="F:zinc ion binding"/>
    <property type="evidence" value="ECO:0007669"/>
    <property type="project" value="UniProtKB-KW"/>
</dbReference>
<dbReference type="InterPro" id="IPR001293">
    <property type="entry name" value="Znf_TRAF"/>
</dbReference>
<dbReference type="Proteomes" id="UP001152795">
    <property type="component" value="Unassembled WGS sequence"/>
</dbReference>
<dbReference type="PANTHER" id="PTHR46260">
    <property type="entry name" value="RING-TYPE DOMAIN-CONTAINING PROTEIN"/>
    <property type="match status" value="1"/>
</dbReference>
<dbReference type="Pfam" id="PF00097">
    <property type="entry name" value="zf-C3HC4"/>
    <property type="match status" value="1"/>
</dbReference>
<dbReference type="SMART" id="SM00612">
    <property type="entry name" value="Kelch"/>
    <property type="match status" value="4"/>
</dbReference>
<dbReference type="Gene3D" id="3.30.40.10">
    <property type="entry name" value="Zinc/RING finger domain, C3HC4 (zinc finger)"/>
    <property type="match status" value="2"/>
</dbReference>
<evidence type="ECO:0000313" key="6">
    <source>
        <dbReference type="EMBL" id="CAB3993367.1"/>
    </source>
</evidence>
<keyword evidence="2" id="KW-0479">Metal-binding</keyword>
<keyword evidence="4" id="KW-0863">Zinc-finger</keyword>
<protein>
    <submittedName>
        <fullName evidence="6">RING finger 151-like</fullName>
    </submittedName>
</protein>